<dbReference type="RefSeq" id="WP_216571313.1">
    <property type="nucleotide sequence ID" value="NZ_JAHLOQ010000038.1"/>
</dbReference>
<proteinExistence type="predicted"/>
<dbReference type="EMBL" id="JAHLOQ010000038">
    <property type="protein sequence ID" value="MBU5337093.1"/>
    <property type="molecule type" value="Genomic_DNA"/>
</dbReference>
<accession>A0ABS6DZ21</accession>
<name>A0ABS6DZ21_9FIRM</name>
<evidence type="ECO:0000313" key="2">
    <source>
        <dbReference type="Proteomes" id="UP001196301"/>
    </source>
</evidence>
<sequence length="615" mass="71974">MDNKNSDNVLEICATYTEKVQQKQDINNERPNCFILPFIFGDKTDYFGQEILEKVKFRYGNIECYYFKNIKEGESSDDFSSKLLSDIREIKSGMSNGIYPNTDTFYIPVIIMLSSKFTSNIDEYLNKIISDIKDDYKVKMDIYFVVDKYGEEIAQNKREAVSKVNEYIENKEIEFGEIYFLGESNFIFSEKPLKVAVDTIETNIFYKVTRNIKFNWRASIDELNAQKEDYSGVGLENLDCNWVSIGYIKFDLCKYLILYYLKQFIEIQIGKNQEDVENAIEPSLADIKQIEDEIDSYLEKKYPVDNLIRHIRDIPIHSAKIPYIKSEKKGFFGNLFKKNTSNAAFSFDNLEERLFGDRDYFIKYIELNSNEEIGEFDLKSKISSFNLVNKLDKILNQLKISTNKKLDEVTNKLNMEKGFLNKTDDLSSFMGECNNRYLKIKLERYVLNKKFELIEKELEKNKDTQNIDLDTCKQNKEKTLVVINNLMEKTTFNNYNFKHMIDGFIEDQNSQKIFKNIPWSISFNKAVQSIGEDKFIDLLYSTLDGIYKDNIDRLSLEFENAMNTEVRNKYCIKYLSGYAAGDAINKPAPIVNKNKMYCDYFEAIMCGSTSDIKFE</sequence>
<evidence type="ECO:0000313" key="1">
    <source>
        <dbReference type="EMBL" id="MBU5337093.1"/>
    </source>
</evidence>
<protein>
    <submittedName>
        <fullName evidence="1">Uncharacterized protein</fullName>
    </submittedName>
</protein>
<keyword evidence="2" id="KW-1185">Reference proteome</keyword>
<dbReference type="Proteomes" id="UP001196301">
    <property type="component" value="Unassembled WGS sequence"/>
</dbReference>
<reference evidence="1 2" key="1">
    <citation type="submission" date="2021-06" db="EMBL/GenBank/DDBJ databases">
        <authorList>
            <person name="Sun Q."/>
            <person name="Li D."/>
        </authorList>
    </citation>
    <scope>NUCLEOTIDE SEQUENCE [LARGE SCALE GENOMIC DNA]</scope>
    <source>
        <strain evidence="1 2">N19</strain>
    </source>
</reference>
<gene>
    <name evidence="1" type="ORF">KQI20_11635</name>
</gene>
<organism evidence="1 2">
    <name type="scientific">Intestinibacter bartlettii</name>
    <dbReference type="NCBI Taxonomy" id="261299"/>
    <lineage>
        <taxon>Bacteria</taxon>
        <taxon>Bacillati</taxon>
        <taxon>Bacillota</taxon>
        <taxon>Clostridia</taxon>
        <taxon>Peptostreptococcales</taxon>
        <taxon>Peptostreptococcaceae</taxon>
        <taxon>Intestinibacter</taxon>
    </lineage>
</organism>
<comment type="caution">
    <text evidence="1">The sequence shown here is derived from an EMBL/GenBank/DDBJ whole genome shotgun (WGS) entry which is preliminary data.</text>
</comment>